<name>A0A2Z4FIC7_9DELT</name>
<dbReference type="Proteomes" id="UP000249799">
    <property type="component" value="Chromosome"/>
</dbReference>
<dbReference type="KEGG" id="bsed:DN745_05205"/>
<keyword evidence="2" id="KW-1185">Reference proteome</keyword>
<dbReference type="AlphaFoldDB" id="A0A2Z4FIC7"/>
<reference evidence="1 2" key="1">
    <citation type="submission" date="2018-06" db="EMBL/GenBank/DDBJ databases">
        <title>Lujinxingia sediminis gen. nov. sp. nov., a new facultative anaerobic member of the class Deltaproteobacteria, and proposal of Lujinxingaceae fam. nov.</title>
        <authorList>
            <person name="Guo L.-Y."/>
            <person name="Li C.-M."/>
            <person name="Wang S."/>
            <person name="Du Z.-J."/>
        </authorList>
    </citation>
    <scope>NUCLEOTIDE SEQUENCE [LARGE SCALE GENOMIC DNA]</scope>
    <source>
        <strain evidence="1 2">FA350</strain>
    </source>
</reference>
<proteinExistence type="predicted"/>
<protein>
    <submittedName>
        <fullName evidence="1">Uncharacterized protein</fullName>
    </submittedName>
</protein>
<sequence length="116" mass="12990">MSLKQFSSWFPLDADGVAAHAPEGAAALQVRVAEGLIEYASGQASAMVFYCYASDNARETLQKLFADELAEPGARGHGELWFRYIQGDEVLETLKRRMHKFQSNFGEFPLFNQPDK</sequence>
<dbReference type="EMBL" id="CP030032">
    <property type="protein sequence ID" value="AWV88767.1"/>
    <property type="molecule type" value="Genomic_DNA"/>
</dbReference>
<evidence type="ECO:0000313" key="1">
    <source>
        <dbReference type="EMBL" id="AWV88767.1"/>
    </source>
</evidence>
<dbReference type="RefSeq" id="WP_111332759.1">
    <property type="nucleotide sequence ID" value="NZ_CP030032.1"/>
</dbReference>
<gene>
    <name evidence="1" type="ORF">DN745_05205</name>
</gene>
<accession>A0A2Z4FIC7</accession>
<organism evidence="1 2">
    <name type="scientific">Bradymonas sediminis</name>
    <dbReference type="NCBI Taxonomy" id="1548548"/>
    <lineage>
        <taxon>Bacteria</taxon>
        <taxon>Deltaproteobacteria</taxon>
        <taxon>Bradymonadales</taxon>
        <taxon>Bradymonadaceae</taxon>
        <taxon>Bradymonas</taxon>
    </lineage>
</organism>
<dbReference type="OrthoDB" id="9799749at2"/>
<evidence type="ECO:0000313" key="2">
    <source>
        <dbReference type="Proteomes" id="UP000249799"/>
    </source>
</evidence>